<dbReference type="Gene3D" id="3.40.50.80">
    <property type="entry name" value="Nucleotide-binding domain of ferredoxin-NADP reductase (FNR) module"/>
    <property type="match status" value="1"/>
</dbReference>
<dbReference type="SUPFAM" id="SSF63380">
    <property type="entry name" value="Riboflavin synthase domain-like"/>
    <property type="match status" value="1"/>
</dbReference>
<evidence type="ECO:0000313" key="12">
    <source>
        <dbReference type="EMBL" id="PVZ65704.1"/>
    </source>
</evidence>
<dbReference type="EMBL" id="QDDL01000009">
    <property type="protein sequence ID" value="PVZ65704.1"/>
    <property type="molecule type" value="Genomic_DNA"/>
</dbReference>
<keyword evidence="8" id="KW-0411">Iron-sulfur</keyword>
<evidence type="ECO:0000256" key="7">
    <source>
        <dbReference type="ARBA" id="ARBA00023004"/>
    </source>
</evidence>
<comment type="cofactor">
    <cofactor evidence="1">
        <name>FAD</name>
        <dbReference type="ChEBI" id="CHEBI:57692"/>
    </cofactor>
</comment>
<dbReference type="InterPro" id="IPR006058">
    <property type="entry name" value="2Fe2S_fd_BS"/>
</dbReference>
<sequence>MSTNSKQIVSADLFSATPWEKGEIELVCSRIDSQTHDVNTYWFRGIEATRFHFKPGQFVTLKLEIDGKPVYRSYTISSSPSRPYALGITIKQIPGGVVSNWLAENLKKGDKITAMGPEGQFNCIDTSAEKCLLLSAGSGITPMLSISQWLLDTAPENADIQFIHSARSEMDIICHWLLDDMAAKHANFQTEFVLEQEALCSAWSGLLDQDKLQAICPDWKTRNWFVCGPEGYMKAVKKMASDLGLPEGQYFEESFGGPQLEAAPVAVEEDTAKETTSFSLNVTNHGKLVQISEDQTILEALEKEGLPIIGACRQGICGSCKVTSSTAEVTSTSDVSLTPAEKEQGAFLACCSTLKSDGEMVL</sequence>
<dbReference type="Gene3D" id="2.40.30.10">
    <property type="entry name" value="Translation factors"/>
    <property type="match status" value="1"/>
</dbReference>
<accession>A0A2V1GQX6</accession>
<evidence type="ECO:0000256" key="3">
    <source>
        <dbReference type="ARBA" id="ARBA00022714"/>
    </source>
</evidence>
<keyword evidence="7" id="KW-0408">Iron</keyword>
<evidence type="ECO:0000313" key="13">
    <source>
        <dbReference type="Proteomes" id="UP000244906"/>
    </source>
</evidence>
<reference evidence="12 13" key="1">
    <citation type="submission" date="2018-04" db="EMBL/GenBank/DDBJ databases">
        <title>Thalassorhabdus spongiae gen. nov., sp. nov., isolated from a marine sponge in South-West Iceland.</title>
        <authorList>
            <person name="Knobloch S."/>
            <person name="Daussin A."/>
            <person name="Johannsson R."/>
            <person name="Marteinsson V.T."/>
        </authorList>
    </citation>
    <scope>NUCLEOTIDE SEQUENCE [LARGE SCALE GENOMIC DNA]</scope>
    <source>
        <strain evidence="12 13">Hp12</strain>
    </source>
</reference>
<dbReference type="OrthoDB" id="9796486at2"/>
<dbReference type="InterPro" id="IPR039261">
    <property type="entry name" value="FNR_nucleotide-bd"/>
</dbReference>
<name>A0A2V1GQX6_9GAMM</name>
<proteinExistence type="inferred from homology"/>
<evidence type="ECO:0000256" key="8">
    <source>
        <dbReference type="ARBA" id="ARBA00023014"/>
    </source>
</evidence>
<dbReference type="InterPro" id="IPR001041">
    <property type="entry name" value="2Fe-2S_ferredoxin-type"/>
</dbReference>
<keyword evidence="2" id="KW-0285">Flavoprotein</keyword>
<keyword evidence="3" id="KW-0001">2Fe-2S</keyword>
<comment type="similarity">
    <text evidence="9">In the N-terminal section; belongs to the FAD-binding oxidoreductase type 6 family.</text>
</comment>
<comment type="caution">
    <text evidence="12">The sequence shown here is derived from an EMBL/GenBank/DDBJ whole genome shotgun (WGS) entry which is preliminary data.</text>
</comment>
<dbReference type="Pfam" id="PF00111">
    <property type="entry name" value="Fer2"/>
    <property type="match status" value="1"/>
</dbReference>
<evidence type="ECO:0000259" key="10">
    <source>
        <dbReference type="PROSITE" id="PS51085"/>
    </source>
</evidence>
<dbReference type="InterPro" id="IPR008333">
    <property type="entry name" value="Cbr1-like_FAD-bd_dom"/>
</dbReference>
<dbReference type="PANTHER" id="PTHR47354">
    <property type="entry name" value="NADH OXIDOREDUCTASE HCR"/>
    <property type="match status" value="1"/>
</dbReference>
<evidence type="ECO:0000256" key="5">
    <source>
        <dbReference type="ARBA" id="ARBA00022827"/>
    </source>
</evidence>
<evidence type="ECO:0000256" key="1">
    <source>
        <dbReference type="ARBA" id="ARBA00001974"/>
    </source>
</evidence>
<evidence type="ECO:0000256" key="4">
    <source>
        <dbReference type="ARBA" id="ARBA00022723"/>
    </source>
</evidence>
<dbReference type="InterPro" id="IPR001433">
    <property type="entry name" value="OxRdtase_FAD/NAD-bd"/>
</dbReference>
<dbReference type="PROSITE" id="PS51384">
    <property type="entry name" value="FAD_FR"/>
    <property type="match status" value="1"/>
</dbReference>
<dbReference type="PROSITE" id="PS00197">
    <property type="entry name" value="2FE2S_FER_1"/>
    <property type="match status" value="1"/>
</dbReference>
<evidence type="ECO:0000259" key="11">
    <source>
        <dbReference type="PROSITE" id="PS51384"/>
    </source>
</evidence>
<dbReference type="InterPro" id="IPR017927">
    <property type="entry name" value="FAD-bd_FR_type"/>
</dbReference>
<dbReference type="Pfam" id="PF00175">
    <property type="entry name" value="NAD_binding_1"/>
    <property type="match status" value="1"/>
</dbReference>
<dbReference type="CDD" id="cd00207">
    <property type="entry name" value="fer2"/>
    <property type="match status" value="1"/>
</dbReference>
<dbReference type="InterPro" id="IPR012675">
    <property type="entry name" value="Beta-grasp_dom_sf"/>
</dbReference>
<gene>
    <name evidence="12" type="ORF">DC094_17645</name>
</gene>
<dbReference type="InterPro" id="IPR017938">
    <property type="entry name" value="Riboflavin_synthase-like_b-brl"/>
</dbReference>
<keyword evidence="5" id="KW-0274">FAD</keyword>
<dbReference type="SUPFAM" id="SSF54292">
    <property type="entry name" value="2Fe-2S ferredoxin-like"/>
    <property type="match status" value="1"/>
</dbReference>
<protein>
    <submittedName>
        <fullName evidence="12">Hybrid-cluster NAD(P)-dependent oxidoreductase</fullName>
    </submittedName>
</protein>
<dbReference type="GO" id="GO:0046872">
    <property type="term" value="F:metal ion binding"/>
    <property type="evidence" value="ECO:0007669"/>
    <property type="project" value="UniProtKB-KW"/>
</dbReference>
<keyword evidence="13" id="KW-1185">Reference proteome</keyword>
<feature type="domain" description="FAD-binding FR-type" evidence="11">
    <location>
        <begin position="21"/>
        <end position="124"/>
    </location>
</feature>
<dbReference type="Proteomes" id="UP000244906">
    <property type="component" value="Unassembled WGS sequence"/>
</dbReference>
<dbReference type="PANTHER" id="PTHR47354:SF6">
    <property type="entry name" value="NADH OXIDOREDUCTASE HCR"/>
    <property type="match status" value="1"/>
</dbReference>
<dbReference type="PROSITE" id="PS51085">
    <property type="entry name" value="2FE2S_FER_2"/>
    <property type="match status" value="1"/>
</dbReference>
<organism evidence="12 13">
    <name type="scientific">Pelagibaculum spongiae</name>
    <dbReference type="NCBI Taxonomy" id="2080658"/>
    <lineage>
        <taxon>Bacteria</taxon>
        <taxon>Pseudomonadati</taxon>
        <taxon>Pseudomonadota</taxon>
        <taxon>Gammaproteobacteria</taxon>
        <taxon>Oceanospirillales</taxon>
        <taxon>Pelagibaculum</taxon>
    </lineage>
</organism>
<dbReference type="Gene3D" id="3.10.20.30">
    <property type="match status" value="1"/>
</dbReference>
<dbReference type="AlphaFoldDB" id="A0A2V1GQX6"/>
<keyword evidence="6" id="KW-0560">Oxidoreductase</keyword>
<dbReference type="GO" id="GO:0051537">
    <property type="term" value="F:2 iron, 2 sulfur cluster binding"/>
    <property type="evidence" value="ECO:0007669"/>
    <property type="project" value="UniProtKB-KW"/>
</dbReference>
<dbReference type="SUPFAM" id="SSF52343">
    <property type="entry name" value="Ferredoxin reductase-like, C-terminal NADP-linked domain"/>
    <property type="match status" value="1"/>
</dbReference>
<dbReference type="InterPro" id="IPR050415">
    <property type="entry name" value="MRET"/>
</dbReference>
<evidence type="ECO:0000256" key="2">
    <source>
        <dbReference type="ARBA" id="ARBA00022630"/>
    </source>
</evidence>
<dbReference type="CDD" id="cd06215">
    <property type="entry name" value="FNR_iron_sulfur_binding_1"/>
    <property type="match status" value="1"/>
</dbReference>
<dbReference type="Pfam" id="PF00970">
    <property type="entry name" value="FAD_binding_6"/>
    <property type="match status" value="1"/>
</dbReference>
<dbReference type="RefSeq" id="WP_116688443.1">
    <property type="nucleotide sequence ID" value="NZ_CAWNYD010000009.1"/>
</dbReference>
<dbReference type="InterPro" id="IPR036010">
    <property type="entry name" value="2Fe-2S_ferredoxin-like_sf"/>
</dbReference>
<evidence type="ECO:0000256" key="6">
    <source>
        <dbReference type="ARBA" id="ARBA00023002"/>
    </source>
</evidence>
<evidence type="ECO:0000256" key="9">
    <source>
        <dbReference type="ARBA" id="ARBA00061434"/>
    </source>
</evidence>
<feature type="domain" description="2Fe-2S ferredoxin-type" evidence="10">
    <location>
        <begin position="276"/>
        <end position="362"/>
    </location>
</feature>
<keyword evidence="4" id="KW-0479">Metal-binding</keyword>
<dbReference type="GO" id="GO:0016491">
    <property type="term" value="F:oxidoreductase activity"/>
    <property type="evidence" value="ECO:0007669"/>
    <property type="project" value="UniProtKB-KW"/>
</dbReference>
<dbReference type="PRINTS" id="PR00410">
    <property type="entry name" value="PHEHYDRXLASE"/>
</dbReference>